<feature type="transmembrane region" description="Helical" evidence="5">
    <location>
        <begin position="95"/>
        <end position="115"/>
    </location>
</feature>
<evidence type="ECO:0000259" key="7">
    <source>
        <dbReference type="Pfam" id="PF19354"/>
    </source>
</evidence>
<keyword evidence="2" id="KW-0418">Kinase</keyword>
<evidence type="ECO:0000256" key="3">
    <source>
        <dbReference type="ARBA" id="ARBA00023012"/>
    </source>
</evidence>
<keyword evidence="5" id="KW-1133">Transmembrane helix</keyword>
<keyword evidence="9" id="KW-1185">Reference proteome</keyword>
<dbReference type="InterPro" id="IPR050482">
    <property type="entry name" value="Sensor_HK_TwoCompSys"/>
</dbReference>
<keyword evidence="5" id="KW-0812">Transmembrane</keyword>
<feature type="transmembrane region" description="Helical" evidence="5">
    <location>
        <begin position="174"/>
        <end position="194"/>
    </location>
</feature>
<evidence type="ECO:0000256" key="5">
    <source>
        <dbReference type="SAM" id="Phobius"/>
    </source>
</evidence>
<dbReference type="SUPFAM" id="SSF55874">
    <property type="entry name" value="ATPase domain of HSP90 chaperone/DNA topoisomerase II/histidine kinase"/>
    <property type="match status" value="1"/>
</dbReference>
<reference evidence="9" key="1">
    <citation type="journal article" date="2019" name="Int. J. Syst. Evol. Microbiol.">
        <title>The Global Catalogue of Microorganisms (GCM) 10K type strain sequencing project: providing services to taxonomists for standard genome sequencing and annotation.</title>
        <authorList>
            <consortium name="The Broad Institute Genomics Platform"/>
            <consortium name="The Broad Institute Genome Sequencing Center for Infectious Disease"/>
            <person name="Wu L."/>
            <person name="Ma J."/>
        </authorList>
    </citation>
    <scope>NUCLEOTIDE SEQUENCE [LARGE SCALE GENOMIC DNA]</scope>
    <source>
        <strain evidence="9">JCM 18077</strain>
    </source>
</reference>
<dbReference type="Pfam" id="PF02518">
    <property type="entry name" value="HATPase_c"/>
    <property type="match status" value="1"/>
</dbReference>
<feature type="transmembrane region" description="Helical" evidence="5">
    <location>
        <begin position="35"/>
        <end position="54"/>
    </location>
</feature>
<dbReference type="PANTHER" id="PTHR24421:SF61">
    <property type="entry name" value="OXYGEN SENSOR HISTIDINE KINASE NREB"/>
    <property type="match status" value="1"/>
</dbReference>
<dbReference type="PANTHER" id="PTHR24421">
    <property type="entry name" value="NITRATE/NITRITE SENSOR PROTEIN NARX-RELATED"/>
    <property type="match status" value="1"/>
</dbReference>
<accession>A0ABP8ZFV0</accession>
<protein>
    <submittedName>
        <fullName evidence="8">DUF5931 domain-containing protein</fullName>
    </submittedName>
</protein>
<dbReference type="NCBIfam" id="NF047322">
    <property type="entry name" value="HK_morpho_MacS"/>
    <property type="match status" value="1"/>
</dbReference>
<evidence type="ECO:0000313" key="8">
    <source>
        <dbReference type="EMBL" id="GAA4755171.1"/>
    </source>
</evidence>
<feature type="domain" description="DUF5931" evidence="7">
    <location>
        <begin position="36"/>
        <end position="200"/>
    </location>
</feature>
<dbReference type="Gene3D" id="3.30.565.10">
    <property type="entry name" value="Histidine kinase-like ATPase, C-terminal domain"/>
    <property type="match status" value="1"/>
</dbReference>
<feature type="transmembrane region" description="Helical" evidence="5">
    <location>
        <begin position="66"/>
        <end position="88"/>
    </location>
</feature>
<feature type="region of interest" description="Disordered" evidence="4">
    <location>
        <begin position="392"/>
        <end position="412"/>
    </location>
</feature>
<comment type="caution">
    <text evidence="8">The sequence shown here is derived from an EMBL/GenBank/DDBJ whole genome shotgun (WGS) entry which is preliminary data.</text>
</comment>
<dbReference type="EMBL" id="BAABIE010000014">
    <property type="protein sequence ID" value="GAA4755171.1"/>
    <property type="molecule type" value="Genomic_DNA"/>
</dbReference>
<evidence type="ECO:0000313" key="9">
    <source>
        <dbReference type="Proteomes" id="UP001500822"/>
    </source>
</evidence>
<proteinExistence type="predicted"/>
<feature type="domain" description="Histidine kinase/HSP90-like ATPase" evidence="6">
    <location>
        <begin position="307"/>
        <end position="398"/>
    </location>
</feature>
<name>A0ABP8ZFV0_9ACTN</name>
<sequence>MSIRKAFDTDTTSAWDRVFPATAWRSRDDDDPVGALWRGAQIFRMLGFLYALSFNITINDELSRPAVAWVLFMLLTGVNFLLAAGYLLGPGRRWWCIGAEFAVFIAAMLSTFLVADDAWIANNQTWPTTLWAASALLSAAVLGGTWAGALGGLLIGVTNFVVKGEVFINMGNPTFLLMVVAGMALGLAASRARITHAQLAVAVRVATQAQERDRLARHVHDGVLQTLALISRRGQEIGGATAELAELAATQELRLRRLIAESPVDGPVPPTGTLDLGPALRALVDETVSVSTPADPVVVHADTGAELLAAVRNILNNTALHAGAEARSFLLLEDLDDEVVVSVRDDGCGIAPGRLEEAAAQGRMGISRSIIGRVESLGGSVSLKSAPGAGTEWELTAPTGCTSSAARKDTTS</sequence>
<keyword evidence="5" id="KW-0472">Membrane</keyword>
<keyword evidence="3" id="KW-0902">Two-component regulatory system</keyword>
<evidence type="ECO:0000256" key="1">
    <source>
        <dbReference type="ARBA" id="ARBA00022679"/>
    </source>
</evidence>
<dbReference type="Pfam" id="PF19354">
    <property type="entry name" value="DUF5931"/>
    <property type="match status" value="1"/>
</dbReference>
<dbReference type="Proteomes" id="UP001500822">
    <property type="component" value="Unassembled WGS sequence"/>
</dbReference>
<evidence type="ECO:0000256" key="2">
    <source>
        <dbReference type="ARBA" id="ARBA00022777"/>
    </source>
</evidence>
<keyword evidence="1" id="KW-0808">Transferase</keyword>
<dbReference type="InterPro" id="IPR045975">
    <property type="entry name" value="DUF5931"/>
</dbReference>
<evidence type="ECO:0000256" key="4">
    <source>
        <dbReference type="SAM" id="MobiDB-lite"/>
    </source>
</evidence>
<gene>
    <name evidence="8" type="ORF">GCM10023217_28560</name>
</gene>
<organism evidence="8 9">
    <name type="scientific">Gordonia alkaliphila</name>
    <dbReference type="NCBI Taxonomy" id="1053547"/>
    <lineage>
        <taxon>Bacteria</taxon>
        <taxon>Bacillati</taxon>
        <taxon>Actinomycetota</taxon>
        <taxon>Actinomycetes</taxon>
        <taxon>Mycobacteriales</taxon>
        <taxon>Gordoniaceae</taxon>
        <taxon>Gordonia</taxon>
    </lineage>
</organism>
<dbReference type="InterPro" id="IPR003594">
    <property type="entry name" value="HATPase_dom"/>
</dbReference>
<dbReference type="InterPro" id="IPR036890">
    <property type="entry name" value="HATPase_C_sf"/>
</dbReference>
<evidence type="ECO:0000259" key="6">
    <source>
        <dbReference type="Pfam" id="PF02518"/>
    </source>
</evidence>
<feature type="transmembrane region" description="Helical" evidence="5">
    <location>
        <begin position="135"/>
        <end position="162"/>
    </location>
</feature>